<dbReference type="OrthoDB" id="8114900at2"/>
<dbReference type="InterPro" id="IPR036388">
    <property type="entry name" value="WH-like_DNA-bd_sf"/>
</dbReference>
<evidence type="ECO:0000313" key="5">
    <source>
        <dbReference type="EMBL" id="SFH90319.1"/>
    </source>
</evidence>
<dbReference type="SUPFAM" id="SSF48008">
    <property type="entry name" value="GntR ligand-binding domain-like"/>
    <property type="match status" value="1"/>
</dbReference>
<evidence type="ECO:0000313" key="6">
    <source>
        <dbReference type="Proteomes" id="UP000183635"/>
    </source>
</evidence>
<keyword evidence="1" id="KW-0805">Transcription regulation</keyword>
<dbReference type="RefSeq" id="WP_083412931.1">
    <property type="nucleotide sequence ID" value="NZ_CBCRYP010000056.1"/>
</dbReference>
<evidence type="ECO:0000259" key="4">
    <source>
        <dbReference type="PROSITE" id="PS50949"/>
    </source>
</evidence>
<name>A0A1I3DUT4_9RHOB</name>
<keyword evidence="2" id="KW-0238">DNA-binding</keyword>
<proteinExistence type="predicted"/>
<feature type="domain" description="HTH gntR-type" evidence="4">
    <location>
        <begin position="21"/>
        <end position="88"/>
    </location>
</feature>
<dbReference type="SMART" id="SM00895">
    <property type="entry name" value="FCD"/>
    <property type="match status" value="1"/>
</dbReference>
<keyword evidence="6" id="KW-1185">Reference proteome</keyword>
<dbReference type="PRINTS" id="PR00035">
    <property type="entry name" value="HTHGNTR"/>
</dbReference>
<dbReference type="InterPro" id="IPR011711">
    <property type="entry name" value="GntR_C"/>
</dbReference>
<dbReference type="PANTHER" id="PTHR43537">
    <property type="entry name" value="TRANSCRIPTIONAL REGULATOR, GNTR FAMILY"/>
    <property type="match status" value="1"/>
</dbReference>
<dbReference type="InterPro" id="IPR000524">
    <property type="entry name" value="Tscrpt_reg_HTH_GntR"/>
</dbReference>
<dbReference type="STRING" id="34004.SAMN04488021_14224"/>
<dbReference type="InterPro" id="IPR008920">
    <property type="entry name" value="TF_FadR/GntR_C"/>
</dbReference>
<dbReference type="GO" id="GO:0043565">
    <property type="term" value="F:sequence-specific DNA binding"/>
    <property type="evidence" value="ECO:0007669"/>
    <property type="project" value="InterPro"/>
</dbReference>
<dbReference type="Pfam" id="PF00392">
    <property type="entry name" value="GntR"/>
    <property type="match status" value="1"/>
</dbReference>
<accession>A0A1I3DUT4</accession>
<dbReference type="GO" id="GO:0003700">
    <property type="term" value="F:DNA-binding transcription factor activity"/>
    <property type="evidence" value="ECO:0007669"/>
    <property type="project" value="InterPro"/>
</dbReference>
<protein>
    <submittedName>
        <fullName evidence="5">Transcriptional regulator, GntR family</fullName>
    </submittedName>
</protein>
<dbReference type="Pfam" id="PF07729">
    <property type="entry name" value="FCD"/>
    <property type="match status" value="1"/>
</dbReference>
<dbReference type="InterPro" id="IPR036390">
    <property type="entry name" value="WH_DNA-bd_sf"/>
</dbReference>
<dbReference type="SUPFAM" id="SSF46785">
    <property type="entry name" value="Winged helix' DNA-binding domain"/>
    <property type="match status" value="1"/>
</dbReference>
<dbReference type="InterPro" id="IPR000485">
    <property type="entry name" value="AsnC-type_HTH_dom"/>
</dbReference>
<dbReference type="PANTHER" id="PTHR43537:SF49">
    <property type="entry name" value="TRANSCRIPTIONAL REGULATORY PROTEIN"/>
    <property type="match status" value="1"/>
</dbReference>
<keyword evidence="3" id="KW-0804">Transcription</keyword>
<dbReference type="Gene3D" id="1.10.10.10">
    <property type="entry name" value="Winged helix-like DNA-binding domain superfamily/Winged helix DNA-binding domain"/>
    <property type="match status" value="1"/>
</dbReference>
<dbReference type="AlphaFoldDB" id="A0A1I3DUT4"/>
<dbReference type="PROSITE" id="PS50949">
    <property type="entry name" value="HTH_GNTR"/>
    <property type="match status" value="1"/>
</dbReference>
<sequence length="234" mass="26247">MPREKAETASRPRQRAAYASGDLVSDIYEMVRKEIAAGALRVGDRVTEVDLAERFGVSRTPVRDAISRLEADGLLTNEPRRGLVVTVLSHQQVVELYFMREILEGASARLAAQSASDIELSMLEELSNKEMASLDDIDALLDINRNFHRLMMLAAHNRYLLRSLSQLTLTMSLLPSLLDSGNRARAAAEEHRAIVKALLARNREDAEEAARQHIRSSQQHRMLFSLQTGVEDNR</sequence>
<dbReference type="Proteomes" id="UP000183635">
    <property type="component" value="Unassembled WGS sequence"/>
</dbReference>
<evidence type="ECO:0000256" key="2">
    <source>
        <dbReference type="ARBA" id="ARBA00023125"/>
    </source>
</evidence>
<gene>
    <name evidence="5" type="ORF">SAMN04488021_14224</name>
</gene>
<dbReference type="SMART" id="SM00345">
    <property type="entry name" value="HTH_GNTR"/>
    <property type="match status" value="1"/>
</dbReference>
<dbReference type="Gene3D" id="1.20.120.530">
    <property type="entry name" value="GntR ligand-binding domain-like"/>
    <property type="match status" value="1"/>
</dbReference>
<reference evidence="5 6" key="1">
    <citation type="submission" date="2016-10" db="EMBL/GenBank/DDBJ databases">
        <authorList>
            <person name="de Groot N.N."/>
        </authorList>
    </citation>
    <scope>NUCLEOTIDE SEQUENCE [LARGE SCALE GENOMIC DNA]</scope>
    <source>
        <strain evidence="5 6">DSM 8537</strain>
    </source>
</reference>
<dbReference type="CDD" id="cd07377">
    <property type="entry name" value="WHTH_GntR"/>
    <property type="match status" value="1"/>
</dbReference>
<organism evidence="5 6">
    <name type="scientific">Paracoccus aminovorans</name>
    <dbReference type="NCBI Taxonomy" id="34004"/>
    <lineage>
        <taxon>Bacteria</taxon>
        <taxon>Pseudomonadati</taxon>
        <taxon>Pseudomonadota</taxon>
        <taxon>Alphaproteobacteria</taxon>
        <taxon>Rhodobacterales</taxon>
        <taxon>Paracoccaceae</taxon>
        <taxon>Paracoccus</taxon>
    </lineage>
</organism>
<dbReference type="EMBL" id="FOPU01000042">
    <property type="protein sequence ID" value="SFH90319.1"/>
    <property type="molecule type" value="Genomic_DNA"/>
</dbReference>
<dbReference type="PRINTS" id="PR00033">
    <property type="entry name" value="HTHASNC"/>
</dbReference>
<evidence type="ECO:0000256" key="1">
    <source>
        <dbReference type="ARBA" id="ARBA00023015"/>
    </source>
</evidence>
<evidence type="ECO:0000256" key="3">
    <source>
        <dbReference type="ARBA" id="ARBA00023163"/>
    </source>
</evidence>